<keyword evidence="4" id="KW-1185">Reference proteome</keyword>
<dbReference type="InterPro" id="IPR038765">
    <property type="entry name" value="Papain-like_cys_pep_sf"/>
</dbReference>
<evidence type="ECO:0000313" key="4">
    <source>
        <dbReference type="Proteomes" id="UP001149090"/>
    </source>
</evidence>
<dbReference type="SUPFAM" id="SSF54001">
    <property type="entry name" value="Cysteine proteinases"/>
    <property type="match status" value="1"/>
</dbReference>
<keyword evidence="1" id="KW-0175">Coiled coil</keyword>
<gene>
    <name evidence="3" type="ORF">M0811_09270</name>
</gene>
<dbReference type="PROSITE" id="PS50235">
    <property type="entry name" value="USP_3"/>
    <property type="match status" value="1"/>
</dbReference>
<evidence type="ECO:0000256" key="1">
    <source>
        <dbReference type="SAM" id="Coils"/>
    </source>
</evidence>
<organism evidence="3 4">
    <name type="scientific">Anaeramoeba ignava</name>
    <name type="common">Anaerobic marine amoeba</name>
    <dbReference type="NCBI Taxonomy" id="1746090"/>
    <lineage>
        <taxon>Eukaryota</taxon>
        <taxon>Metamonada</taxon>
        <taxon>Anaeramoebidae</taxon>
        <taxon>Anaeramoeba</taxon>
    </lineage>
</organism>
<dbReference type="InterPro" id="IPR050164">
    <property type="entry name" value="Peptidase_C19"/>
</dbReference>
<dbReference type="Gene3D" id="3.90.70.10">
    <property type="entry name" value="Cysteine proteinases"/>
    <property type="match status" value="1"/>
</dbReference>
<dbReference type="OrthoDB" id="420187at2759"/>
<evidence type="ECO:0000259" key="2">
    <source>
        <dbReference type="PROSITE" id="PS50235"/>
    </source>
</evidence>
<dbReference type="GO" id="GO:0016579">
    <property type="term" value="P:protein deubiquitination"/>
    <property type="evidence" value="ECO:0007669"/>
    <property type="project" value="InterPro"/>
</dbReference>
<name>A0A9Q0RBK5_ANAIG</name>
<dbReference type="PROSITE" id="PS00972">
    <property type="entry name" value="USP_1"/>
    <property type="match status" value="1"/>
</dbReference>
<dbReference type="InterPro" id="IPR028889">
    <property type="entry name" value="USP"/>
</dbReference>
<dbReference type="InterPro" id="IPR001394">
    <property type="entry name" value="Peptidase_C19_UCH"/>
</dbReference>
<feature type="coiled-coil region" evidence="1">
    <location>
        <begin position="1652"/>
        <end position="1688"/>
    </location>
</feature>
<feature type="coiled-coil region" evidence="1">
    <location>
        <begin position="2810"/>
        <end position="2837"/>
    </location>
</feature>
<dbReference type="PANTHER" id="PTHR24006:SF827">
    <property type="entry name" value="UBIQUITIN CARBOXYL-TERMINAL HYDROLASE 34"/>
    <property type="match status" value="1"/>
</dbReference>
<dbReference type="GO" id="GO:0004843">
    <property type="term" value="F:cysteine-type deubiquitinase activity"/>
    <property type="evidence" value="ECO:0007669"/>
    <property type="project" value="InterPro"/>
</dbReference>
<evidence type="ECO:0000313" key="3">
    <source>
        <dbReference type="EMBL" id="KAJ5072824.1"/>
    </source>
</evidence>
<dbReference type="EMBL" id="JAPDFW010000079">
    <property type="protein sequence ID" value="KAJ5072824.1"/>
    <property type="molecule type" value="Genomic_DNA"/>
</dbReference>
<dbReference type="OMA" id="KCENIRE"/>
<dbReference type="Pfam" id="PF00443">
    <property type="entry name" value="UCH"/>
    <property type="match status" value="1"/>
</dbReference>
<reference evidence="3" key="1">
    <citation type="submission" date="2022-10" db="EMBL/GenBank/DDBJ databases">
        <title>Novel sulphate-reducing endosymbionts in the free-living metamonad Anaeramoeba.</title>
        <authorList>
            <person name="Jerlstrom-Hultqvist J."/>
            <person name="Cepicka I."/>
            <person name="Gallot-Lavallee L."/>
            <person name="Salas-Leiva D."/>
            <person name="Curtis B.A."/>
            <person name="Zahonova K."/>
            <person name="Pipaliya S."/>
            <person name="Dacks J."/>
            <person name="Roger A.J."/>
        </authorList>
    </citation>
    <scope>NUCLEOTIDE SEQUENCE</scope>
    <source>
        <strain evidence="3">BMAN</strain>
    </source>
</reference>
<sequence length="2839" mass="336819">MKNNLKEEENFYSQVFKSISENPNPTIKLGELEDKINQIIKETLPKEKEEYFINKAFYSIVNSLWERNDFEEKYCERINNFFKKCLNLIYHKIQEENPQILLVLNRIFARPFHGFFEDYKKSTWKCNLERNYYSFWNKETIENSQEINQKTKFHFVQDSIDKISGYFLENIEYFGQIGGFEKIISEILSEKKEPISIFRIFDLLKPIEKISNYYTKEFLSRLIPFLQKILDNLTQLISKPLKKTEKSNIFKTADLIFEIIRSYSLQLKIQFETSFKMNSTFNLINSKDLEYKLIALEEIEKLLSNLNQLKSKRFRNKYLSTIKETIIHWIKEKEIIQLIFNNVISHEIIRKTKILLEFIGQNGFLNEFFNLIWHYSNDNHKIIVEEIYILLSSLSQYLSLENYNTAFEPVLKSKEWNNLTLFLLQNFGDGALKKHSKEKSENKQIWIEELNKFWGLVVNSELANKKKIEILECFENVFSSEDCSVDIVVTFIIQCFENLKLQKGNAYRYHLIFYLFDKFPQIQSFDNTVSNSVYNLIFRLDEENDISNKVFEEFKKFKSKPIPKQKDSGNVNEDLNQKILVGDMEYIEEIIIRLEMLKFILDHYSNMVLLKEKIDNLWEMFFENALTIKEKEYFLDWTTNIFYNNDLCEFFFQKSELFSVEDISISEFNFFRHFSQQYNIQKHKIKGENSIRVKIQEQDEIYGINKLWSIVLNAKNEKVANSSINYLIEFQNLAKGIFTSYGEEYRRKFIAKCIKILNKCKNPFQEEKINRILILLSTFINSVESDIIPEYIPFTRHMFSTQAQAKPIVINIKNNETTKYKLRATGNDSVFSLRKSISKLIKQKFGDFTILSHPQISSGNNSLTLFEVDLFQNPNIILDIPIKQDSYKKFSSQLRMDTGFEDQESEKSSTDHISEFDIDEQFEIESEHSKIKKEYLPSYLLARYFDEIFQLLEYGDEIAQKVWFIILRMPTNEKIIQSLKQIFDSSQEKIEWKQIFNTSSIHTFIYQLQVVDRLRNPYTKRIEEEHEQQQNEQEISGIEFPELEFIEDQETRKTNYWSIQFIQNGGIKFLVETIPEIAKTKEADKMENLQAVSIMMRIIYELLIDKQNIVIENQEYIQNINIANFVNILMDLIEYYSHPSKENNLDANHIVFHSISIILAGCSRRNRNKWINAIKKTKNIKSWIKKIFIESKCENIRENVYFGLHQICKKDTKMIKQQMQRKTDKQPYPIREFFLDLLFSVFGDIYNDNSLQTKLTKHFFQFVIDLIQMSLNASFERNYDEFFNQIATFLQRIFASEKKEMINVSEETLLGYLDILKVMLMKKKYQVEIEEKYQMIDLIINNLLFNPPKPISKAQDKFLLEMCKSETIQRVGFDFLIKIVRNSPQNFKKLYSHLKNLHKNIRSNWNYDPVSNVKSSLGYLGLSNLGATCYLNSLLQQFYMMPEFRMNLLSIDLEEELNKKISENVLYQLQLIFAGLTERELRYVNTKKFVSLLKLPNGSALNPYIQMDALEFFNIFLDIVEQNLQGIGRDSLVHELFGGKIRKEISNIQTGEVIEKEENIYSISLKVLDQINLEESLDLFVKEDIIVDENELSEKETNAYQRIYFEKLPRNLVVHLKRFEVDNETKQKYKVNSNFEFPMNISLEKYTKEGIAKRELEELERNENIKENTDKESQKKKLEKMIAEAQNKEYGYHLCGIIVHFGSTVSGQYYSLIKEREALNSENSLRWLKFEDTLVTLFDENKIGEECFGGENIYNTDLDGIENIDFYEKENSAYMLFYERDDVSRGDLTKKQQQQLLFEKSKIYDIVWKENEAYFYQKKLINPNYYQFLSDFIHEQESLIFPKEFNNEITQFALAFIFQIGLNSQHFGQIKTWITFLKKSFNEDEENDKYLLKQLISNENNWFQMLIYSTTDNSFLQELIEIICSSLKKLLSHEKKEMEHAIKTNEENQMRFENTLNFDQVSQLWHKRKRESPDLIATKFIDKFTEFLPLFLQNAINIQEYLTILKKFLSLNNLIRKYVLSTNLLTKLIDFYLGADSPLKTETTEKRNFKPHSLPNQMGRLFDIIFLLMKNLGSYRNANMMDIYMIEKSNFIEISINSHSSPDVLGAILNIIYEKNEDGMKQILDKIIHSIDSSEYNVIGVYFKMFRKLFESKNENLAKMTDYAIPKLFEVIKSNFGYKKATLESIRNFRLMLFNNTKLQDWMLAHKEEWVYLWLIEHPKHLIREEAKKLIQTLLPIEESTNSEEVSPKILDLFGFLLGMLPSITKNTYTQIKPEEDQKQKTSKMLSYGFFHLTTYFELLNLQYEKTPKMDQHLKDNFENLWSLFLHIEKYKLQYDSNKDFLIKFMETFMMGNEANIVLIVSDQKKSYQFLRTSFVLKDDPICVKYNQSMLPSFFSILRYGCSVSEQFSNVVKLSSRFKWVMKNVVLETDVYWDASNIVVQMCDIFASDPNFRIEYLNLILENVIYFSKSPRNTVNLVKIIISQENDISGFIKSLKKESNIMNVLGKFIIETVSLISGNELFSEDLEYYAHLIRICSKIILRIINAANEDAKLMEHLNQVWKKKVNLIRSVFWLLFNVNIANWKVIRVGLRLMTKLYAMISKDFIWFISYVQKNFEDEGVPRFFDLEEFREFIEVVSKSAIEKKEDIRNVFDAIGMLIEILESTVYYRDEDLFLKFIAILKGVLINSNFLQSKEDHNKIEESLIRKSQDFLGLILNHLKIIQFDDVFIVSDFIFSILFVKMEQFRLQSFFNNAIKQLRVQIQLGVEAKDEATISSSLKVFEFSGMVSYLKIIGFKEVEDLFIFLNEEVSKEKNQELIEQVERIIKILSNQENQENQKKI</sequence>
<feature type="domain" description="USP" evidence="2">
    <location>
        <begin position="1420"/>
        <end position="1781"/>
    </location>
</feature>
<accession>A0A9Q0RBK5</accession>
<comment type="caution">
    <text evidence="3">The sequence shown here is derived from an EMBL/GenBank/DDBJ whole genome shotgun (WGS) entry which is preliminary data.</text>
</comment>
<keyword evidence="3" id="KW-0378">Hydrolase</keyword>
<dbReference type="Proteomes" id="UP001149090">
    <property type="component" value="Unassembled WGS sequence"/>
</dbReference>
<dbReference type="PANTHER" id="PTHR24006">
    <property type="entry name" value="UBIQUITIN CARBOXYL-TERMINAL HYDROLASE"/>
    <property type="match status" value="1"/>
</dbReference>
<dbReference type="GO" id="GO:0005634">
    <property type="term" value="C:nucleus"/>
    <property type="evidence" value="ECO:0007669"/>
    <property type="project" value="TreeGrafter"/>
</dbReference>
<proteinExistence type="predicted"/>
<dbReference type="InterPro" id="IPR018200">
    <property type="entry name" value="USP_CS"/>
</dbReference>
<protein>
    <submittedName>
        <fullName evidence="3">Ubiquitin carboxyl-terminal hydrolase 14</fullName>
    </submittedName>
</protein>
<dbReference type="GO" id="GO:0005829">
    <property type="term" value="C:cytosol"/>
    <property type="evidence" value="ECO:0007669"/>
    <property type="project" value="TreeGrafter"/>
</dbReference>